<feature type="region of interest" description="Disordered" evidence="1">
    <location>
        <begin position="1"/>
        <end position="48"/>
    </location>
</feature>
<proteinExistence type="predicted"/>
<reference evidence="2" key="1">
    <citation type="journal article" date="2021" name="Proc. Natl. Acad. Sci. U.S.A.">
        <title>A Catalog of Tens of Thousands of Viruses from Human Metagenomes Reveals Hidden Associations with Chronic Diseases.</title>
        <authorList>
            <person name="Tisza M.J."/>
            <person name="Buck C.B."/>
        </authorList>
    </citation>
    <scope>NUCLEOTIDE SEQUENCE</scope>
    <source>
        <strain evidence="2">Ct4Am4</strain>
    </source>
</reference>
<organism evidence="2">
    <name type="scientific">Siphoviridae sp. ct4Am4</name>
    <dbReference type="NCBI Taxonomy" id="2826287"/>
    <lineage>
        <taxon>Viruses</taxon>
        <taxon>Duplodnaviria</taxon>
        <taxon>Heunggongvirae</taxon>
        <taxon>Uroviricota</taxon>
        <taxon>Caudoviricetes</taxon>
    </lineage>
</organism>
<dbReference type="EMBL" id="BK015792">
    <property type="protein sequence ID" value="DAE25088.1"/>
    <property type="molecule type" value="Genomic_DNA"/>
</dbReference>
<name>A0A8S5R163_9CAUD</name>
<sequence length="74" mass="8341">MVRSSGEQLQGGKQRQEERAGRYRRAPSRRSFGKSSTKELLGTVKAPTEGRIAEQGQIMIILAARKDGHRTFHF</sequence>
<evidence type="ECO:0000313" key="2">
    <source>
        <dbReference type="EMBL" id="DAE25088.1"/>
    </source>
</evidence>
<protein>
    <submittedName>
        <fullName evidence="2">Uncharacterized protein</fullName>
    </submittedName>
</protein>
<evidence type="ECO:0000256" key="1">
    <source>
        <dbReference type="SAM" id="MobiDB-lite"/>
    </source>
</evidence>
<accession>A0A8S5R163</accession>
<feature type="compositionally biased region" description="Basic residues" evidence="1">
    <location>
        <begin position="22"/>
        <end position="32"/>
    </location>
</feature>
<feature type="compositionally biased region" description="Polar residues" evidence="1">
    <location>
        <begin position="1"/>
        <end position="13"/>
    </location>
</feature>